<dbReference type="PATRIC" id="fig|1195763.3.peg.2066"/>
<sequence length="133" mass="15432">MDTFDSTNFHQLARKEKNGQKRIRLLALAHFKDGKNRTEIARSLKVSRSSVNNWISRFLKDGLAGLEDKPRSGRPAMLSSDQLSQLNDYIEKWNSRCDSGKLKGCDLNLYIKEQFDIEFEPSHIYRIIKQLNS</sequence>
<evidence type="ECO:0000313" key="1">
    <source>
        <dbReference type="EMBL" id="KLV05831.1"/>
    </source>
</evidence>
<reference evidence="1 2" key="1">
    <citation type="submission" date="2015-05" db="EMBL/GenBank/DDBJ databases">
        <title>Photobacterium galathea sp. nov.</title>
        <authorList>
            <person name="Machado H."/>
            <person name="Gram L."/>
        </authorList>
    </citation>
    <scope>NUCLEOTIDE SEQUENCE [LARGE SCALE GENOMIC DNA]</scope>
    <source>
        <strain evidence="1 2">CGMCC 1.12159</strain>
    </source>
</reference>
<name>A0A0J1H236_9GAMM</name>
<dbReference type="SUPFAM" id="SSF46689">
    <property type="entry name" value="Homeodomain-like"/>
    <property type="match status" value="1"/>
</dbReference>
<dbReference type="Proteomes" id="UP000036097">
    <property type="component" value="Unassembled WGS sequence"/>
</dbReference>
<dbReference type="RefSeq" id="WP_047878696.1">
    <property type="nucleotide sequence ID" value="NZ_LDOT01000012.1"/>
</dbReference>
<protein>
    <recommendedName>
        <fullName evidence="3">Transposase</fullName>
    </recommendedName>
</protein>
<gene>
    <name evidence="1" type="ORF">ABT56_09835</name>
</gene>
<dbReference type="AlphaFoldDB" id="A0A0J1H236"/>
<dbReference type="OrthoDB" id="129174at2"/>
<evidence type="ECO:0000313" key="2">
    <source>
        <dbReference type="Proteomes" id="UP000036097"/>
    </source>
</evidence>
<organism evidence="1 2">
    <name type="scientific">Photobacterium aquae</name>
    <dbReference type="NCBI Taxonomy" id="1195763"/>
    <lineage>
        <taxon>Bacteria</taxon>
        <taxon>Pseudomonadati</taxon>
        <taxon>Pseudomonadota</taxon>
        <taxon>Gammaproteobacteria</taxon>
        <taxon>Vibrionales</taxon>
        <taxon>Vibrionaceae</taxon>
        <taxon>Photobacterium</taxon>
    </lineage>
</organism>
<keyword evidence="2" id="KW-1185">Reference proteome</keyword>
<dbReference type="Pfam" id="PF13551">
    <property type="entry name" value="HTH_29"/>
    <property type="match status" value="1"/>
</dbReference>
<evidence type="ECO:0008006" key="3">
    <source>
        <dbReference type="Google" id="ProtNLM"/>
    </source>
</evidence>
<proteinExistence type="predicted"/>
<dbReference type="STRING" id="1195763.ABT56_09835"/>
<comment type="caution">
    <text evidence="1">The sequence shown here is derived from an EMBL/GenBank/DDBJ whole genome shotgun (WGS) entry which is preliminary data.</text>
</comment>
<dbReference type="Gene3D" id="1.10.10.10">
    <property type="entry name" value="Winged helix-like DNA-binding domain superfamily/Winged helix DNA-binding domain"/>
    <property type="match status" value="1"/>
</dbReference>
<dbReference type="InterPro" id="IPR009057">
    <property type="entry name" value="Homeodomain-like_sf"/>
</dbReference>
<accession>A0A0J1H236</accession>
<dbReference type="EMBL" id="LDOT01000012">
    <property type="protein sequence ID" value="KLV05831.1"/>
    <property type="molecule type" value="Genomic_DNA"/>
</dbReference>
<dbReference type="InterPro" id="IPR036388">
    <property type="entry name" value="WH-like_DNA-bd_sf"/>
</dbReference>